<evidence type="ECO:0000256" key="4">
    <source>
        <dbReference type="ARBA" id="ARBA00022801"/>
    </source>
</evidence>
<dbReference type="GO" id="GO:0006508">
    <property type="term" value="P:proteolysis"/>
    <property type="evidence" value="ECO:0007669"/>
    <property type="project" value="UniProtKB-KW"/>
</dbReference>
<evidence type="ECO:0000256" key="3">
    <source>
        <dbReference type="ARBA" id="ARBA00022670"/>
    </source>
</evidence>
<dbReference type="FunCoup" id="A0A067QVB6">
    <property type="interactions" value="6"/>
</dbReference>
<dbReference type="SMART" id="SM00020">
    <property type="entry name" value="Tryp_SPc"/>
    <property type="match status" value="1"/>
</dbReference>
<dbReference type="FunFam" id="2.40.10.10:FF:000006">
    <property type="entry name" value="Serine proteinase stubble"/>
    <property type="match status" value="1"/>
</dbReference>
<dbReference type="PROSITE" id="PS00134">
    <property type="entry name" value="TRYPSIN_HIS"/>
    <property type="match status" value="1"/>
</dbReference>
<dbReference type="PROSITE" id="PS50240">
    <property type="entry name" value="TRYPSIN_DOM"/>
    <property type="match status" value="1"/>
</dbReference>
<evidence type="ECO:0000256" key="5">
    <source>
        <dbReference type="ARBA" id="ARBA00022825"/>
    </source>
</evidence>
<dbReference type="PANTHER" id="PTHR24264:SF65">
    <property type="entry name" value="SRCR DOMAIN-CONTAINING PROTEIN"/>
    <property type="match status" value="1"/>
</dbReference>
<dbReference type="EMBL" id="KK853216">
    <property type="protein sequence ID" value="KDR09771.1"/>
    <property type="molecule type" value="Genomic_DNA"/>
</dbReference>
<evidence type="ECO:0000259" key="8">
    <source>
        <dbReference type="PROSITE" id="PS50240"/>
    </source>
</evidence>
<keyword evidence="4 7" id="KW-0378">Hydrolase</keyword>
<accession>A0A067QVB6</accession>
<comment type="subcellular location">
    <subcellularLocation>
        <location evidence="1">Secreted</location>
    </subcellularLocation>
</comment>
<name>A0A067QVB6_ZOONE</name>
<dbReference type="GO" id="GO:0004252">
    <property type="term" value="F:serine-type endopeptidase activity"/>
    <property type="evidence" value="ECO:0007669"/>
    <property type="project" value="InterPro"/>
</dbReference>
<proteinExistence type="predicted"/>
<dbReference type="InterPro" id="IPR050127">
    <property type="entry name" value="Serine_Proteases_S1"/>
</dbReference>
<dbReference type="InterPro" id="IPR043504">
    <property type="entry name" value="Peptidase_S1_PA_chymotrypsin"/>
</dbReference>
<dbReference type="InterPro" id="IPR018114">
    <property type="entry name" value="TRYPSIN_HIS"/>
</dbReference>
<dbReference type="CDD" id="cd00190">
    <property type="entry name" value="Tryp_SPc"/>
    <property type="match status" value="1"/>
</dbReference>
<feature type="domain" description="Peptidase S1" evidence="8">
    <location>
        <begin position="20"/>
        <end position="251"/>
    </location>
</feature>
<dbReference type="PANTHER" id="PTHR24264">
    <property type="entry name" value="TRYPSIN-RELATED"/>
    <property type="match status" value="1"/>
</dbReference>
<keyword evidence="10" id="KW-1185">Reference proteome</keyword>
<dbReference type="InterPro" id="IPR033116">
    <property type="entry name" value="TRYPSIN_SER"/>
</dbReference>
<dbReference type="InParanoid" id="A0A067QVB6"/>
<dbReference type="GO" id="GO:0005615">
    <property type="term" value="C:extracellular space"/>
    <property type="evidence" value="ECO:0007669"/>
    <property type="project" value="TreeGrafter"/>
</dbReference>
<dbReference type="Proteomes" id="UP000027135">
    <property type="component" value="Unassembled WGS sequence"/>
</dbReference>
<evidence type="ECO:0000256" key="6">
    <source>
        <dbReference type="ARBA" id="ARBA00023157"/>
    </source>
</evidence>
<evidence type="ECO:0000313" key="9">
    <source>
        <dbReference type="EMBL" id="KDR09771.1"/>
    </source>
</evidence>
<dbReference type="InterPro" id="IPR009003">
    <property type="entry name" value="Peptidase_S1_PA"/>
</dbReference>
<dbReference type="PRINTS" id="PR00722">
    <property type="entry name" value="CHYMOTRYPSIN"/>
</dbReference>
<dbReference type="InterPro" id="IPR001314">
    <property type="entry name" value="Peptidase_S1A"/>
</dbReference>
<evidence type="ECO:0000256" key="1">
    <source>
        <dbReference type="ARBA" id="ARBA00004613"/>
    </source>
</evidence>
<dbReference type="OMA" id="ECGAANQ"/>
<dbReference type="SUPFAM" id="SSF50494">
    <property type="entry name" value="Trypsin-like serine proteases"/>
    <property type="match status" value="1"/>
</dbReference>
<dbReference type="STRING" id="136037.A0A067QVB6"/>
<keyword evidence="6" id="KW-1015">Disulfide bond</keyword>
<reference evidence="9 10" key="1">
    <citation type="journal article" date="2014" name="Nat. Commun.">
        <title>Molecular traces of alternative social organization in a termite genome.</title>
        <authorList>
            <person name="Terrapon N."/>
            <person name="Li C."/>
            <person name="Robertson H.M."/>
            <person name="Ji L."/>
            <person name="Meng X."/>
            <person name="Booth W."/>
            <person name="Chen Z."/>
            <person name="Childers C.P."/>
            <person name="Glastad K.M."/>
            <person name="Gokhale K."/>
            <person name="Gowin J."/>
            <person name="Gronenberg W."/>
            <person name="Hermansen R.A."/>
            <person name="Hu H."/>
            <person name="Hunt B.G."/>
            <person name="Huylmans A.K."/>
            <person name="Khalil S.M."/>
            <person name="Mitchell R.D."/>
            <person name="Munoz-Torres M.C."/>
            <person name="Mustard J.A."/>
            <person name="Pan H."/>
            <person name="Reese J.T."/>
            <person name="Scharf M.E."/>
            <person name="Sun F."/>
            <person name="Vogel H."/>
            <person name="Xiao J."/>
            <person name="Yang W."/>
            <person name="Yang Z."/>
            <person name="Yang Z."/>
            <person name="Zhou J."/>
            <person name="Zhu J."/>
            <person name="Brent C.S."/>
            <person name="Elsik C.G."/>
            <person name="Goodisman M.A."/>
            <person name="Liberles D.A."/>
            <person name="Roe R.M."/>
            <person name="Vargo E.L."/>
            <person name="Vilcinskas A."/>
            <person name="Wang J."/>
            <person name="Bornberg-Bauer E."/>
            <person name="Korb J."/>
            <person name="Zhang G."/>
            <person name="Liebig J."/>
        </authorList>
    </citation>
    <scope>NUCLEOTIDE SEQUENCE [LARGE SCALE GENOMIC DNA]</scope>
    <source>
        <tissue evidence="9">Whole organism</tissue>
    </source>
</reference>
<gene>
    <name evidence="9" type="ORF">L798_00263</name>
</gene>
<evidence type="ECO:0000313" key="10">
    <source>
        <dbReference type="Proteomes" id="UP000027135"/>
    </source>
</evidence>
<dbReference type="Gene3D" id="2.40.10.10">
    <property type="entry name" value="Trypsin-like serine proteases"/>
    <property type="match status" value="1"/>
</dbReference>
<evidence type="ECO:0000256" key="7">
    <source>
        <dbReference type="RuleBase" id="RU363034"/>
    </source>
</evidence>
<dbReference type="eggNOG" id="KOG3627">
    <property type="taxonomic scope" value="Eukaryota"/>
</dbReference>
<dbReference type="PROSITE" id="PS00135">
    <property type="entry name" value="TRYPSIN_SER"/>
    <property type="match status" value="1"/>
</dbReference>
<organism evidence="9 10">
    <name type="scientific">Zootermopsis nevadensis</name>
    <name type="common">Dampwood termite</name>
    <dbReference type="NCBI Taxonomy" id="136037"/>
    <lineage>
        <taxon>Eukaryota</taxon>
        <taxon>Metazoa</taxon>
        <taxon>Ecdysozoa</taxon>
        <taxon>Arthropoda</taxon>
        <taxon>Hexapoda</taxon>
        <taxon>Insecta</taxon>
        <taxon>Pterygota</taxon>
        <taxon>Neoptera</taxon>
        <taxon>Polyneoptera</taxon>
        <taxon>Dictyoptera</taxon>
        <taxon>Blattodea</taxon>
        <taxon>Blattoidea</taxon>
        <taxon>Termitoidae</taxon>
        <taxon>Termopsidae</taxon>
        <taxon>Zootermopsis</taxon>
    </lineage>
</organism>
<keyword evidence="3 7" id="KW-0645">Protease</keyword>
<protein>
    <submittedName>
        <fullName evidence="9">Serine proteinase stubble</fullName>
    </submittedName>
</protein>
<dbReference type="Pfam" id="PF00089">
    <property type="entry name" value="Trypsin"/>
    <property type="match status" value="1"/>
</dbReference>
<dbReference type="AlphaFoldDB" id="A0A067QVB6"/>
<evidence type="ECO:0000256" key="2">
    <source>
        <dbReference type="ARBA" id="ARBA00022525"/>
    </source>
</evidence>
<keyword evidence="5 7" id="KW-0720">Serine protease</keyword>
<sequence length="258" mass="28476">MENRVLFPTECGVVNQEIRIVGGRPTGVNRYPWVARLVYDGNFHCGGSLLNGDYVLTAAHCVRRLKRSKIRVFLGDHDQYQTSDTPAVMRAVAAVIRHRNFDVNTYNHDIALLKLRKPVTFTKRVRPVCLPQSGTDPAGRVGTVIGWGRTSEGGMLPALVHEVQVPILSLQQCRQMKYRPSRITGNMLCAGKGAEDSCQGDSGGPLLIQAADDKLEIAGIVSWGNGCARPGYPGVYTRVTRYVAWIKENSRDGCYCQD</sequence>
<dbReference type="InterPro" id="IPR001254">
    <property type="entry name" value="Trypsin_dom"/>
</dbReference>
<keyword evidence="2" id="KW-0964">Secreted</keyword>